<dbReference type="eggNOG" id="COG2931">
    <property type="taxonomic scope" value="Bacteria"/>
</dbReference>
<gene>
    <name evidence="1" type="ordered locus">CHAB381_1197</name>
</gene>
<dbReference type="KEGG" id="cha:CHAB381_1197"/>
<proteinExistence type="predicted"/>
<dbReference type="Pfam" id="PF26363">
    <property type="entry name" value="Phospholipase-like"/>
    <property type="match status" value="1"/>
</dbReference>
<dbReference type="Gene3D" id="3.40.50.1820">
    <property type="entry name" value="alpha/beta hydrolase"/>
    <property type="match status" value="1"/>
</dbReference>
<dbReference type="OrthoDB" id="5319010at2"/>
<protein>
    <submittedName>
        <fullName evidence="1">Uncharacterized protein</fullName>
    </submittedName>
</protein>
<name>A7I2L0_CAMHC</name>
<dbReference type="SUPFAM" id="SSF53474">
    <property type="entry name" value="alpha/beta-Hydrolases"/>
    <property type="match status" value="1"/>
</dbReference>
<dbReference type="EMBL" id="CP000776">
    <property type="protein sequence ID" value="ABS51921.1"/>
    <property type="molecule type" value="Genomic_DNA"/>
</dbReference>
<sequence>MNTLENTITTMGLLSKEAYNVENFQIGAEITANNQTYKVIDYANTTNDFQALLLKNESGKFVVAFRGTTSTLDWLNNAGIGLANINEQYNDAKEFLDKAFIKIAEDKKCSIEEVKNYLVLTGHSLGGILTQQVGATYGIKGYAFNPYGTDRLLSLPSSLSTGIASNILLEKVMSAVGLTKANAQWAYEHIYNISYQDEGLLNGDILSNLATELSSNHLGHFIPILGENVGFGEGHYMGTLNTAIAEYNEIVKKFDNSCRYEDITNMYLSTAIIHGKGYKKVRDEFKKLGILNGNGANDKIANNSLHLEVIAKDTDATSIFSGSNLSTPALYALVNLNPFIVSGVNSNAYAELEKYKAEYSENYVSDKAKMFKALMDTPKVGSYYDDYETGKKISYYTSVTDPDSTDEYNLTDTAYIFGTNKNDIVTASVGKANRIYTLAGDDTIKLTGGSNYKFINLNLLVA</sequence>
<reference evidence="2" key="1">
    <citation type="submission" date="2007-07" db="EMBL/GenBank/DDBJ databases">
        <title>Complete genome sequence of Campylobacter hominis ATCC BAA-381, a commensal isolated from the human gastrointestinal tract.</title>
        <authorList>
            <person name="Fouts D.E."/>
            <person name="Mongodin E.F."/>
            <person name="Puiu D."/>
            <person name="Sebastian Y."/>
            <person name="Miller W.G."/>
            <person name="Mandrell R.E."/>
            <person name="Nelson K.E."/>
        </authorList>
    </citation>
    <scope>NUCLEOTIDE SEQUENCE [LARGE SCALE GENOMIC DNA]</scope>
    <source>
        <strain evidence="2">ATCC BAA-381 / LMG 19568 / NCTC 13146 / CH001A</strain>
    </source>
</reference>
<dbReference type="RefSeq" id="WP_012109051.1">
    <property type="nucleotide sequence ID" value="NC_009714.1"/>
</dbReference>
<dbReference type="HOGENOM" id="CLU_591457_0_0_7"/>
<dbReference type="ESTHER" id="camhc-a7i2l0">
    <property type="family name" value="Mbeg1-like"/>
</dbReference>
<dbReference type="STRING" id="360107.CHAB381_1197"/>
<accession>A7I2L0</accession>
<dbReference type="Proteomes" id="UP000002407">
    <property type="component" value="Chromosome"/>
</dbReference>
<keyword evidence="2" id="KW-1185">Reference proteome</keyword>
<dbReference type="AlphaFoldDB" id="A7I2L0"/>
<organism evidence="1 2">
    <name type="scientific">Campylobacter hominis (strain ATCC BAA-381 / DSM 21671 / CCUG 45161 / LMG 19568 / NCTC 13146 / CH001A)</name>
    <dbReference type="NCBI Taxonomy" id="360107"/>
    <lineage>
        <taxon>Bacteria</taxon>
        <taxon>Pseudomonadati</taxon>
        <taxon>Campylobacterota</taxon>
        <taxon>Epsilonproteobacteria</taxon>
        <taxon>Campylobacterales</taxon>
        <taxon>Campylobacteraceae</taxon>
        <taxon>Campylobacter</taxon>
    </lineage>
</organism>
<dbReference type="InterPro" id="IPR029058">
    <property type="entry name" value="AB_hydrolase_fold"/>
</dbReference>
<evidence type="ECO:0000313" key="1">
    <source>
        <dbReference type="EMBL" id="ABS51921.1"/>
    </source>
</evidence>
<evidence type="ECO:0000313" key="2">
    <source>
        <dbReference type="Proteomes" id="UP000002407"/>
    </source>
</evidence>